<evidence type="ECO:0000313" key="1">
    <source>
        <dbReference type="EMBL" id="KAK3739148.1"/>
    </source>
</evidence>
<evidence type="ECO:0000313" key="2">
    <source>
        <dbReference type="Proteomes" id="UP001283361"/>
    </source>
</evidence>
<proteinExistence type="predicted"/>
<name>A0AAE0YAW5_9GAST</name>
<dbReference type="AlphaFoldDB" id="A0AAE0YAW5"/>
<dbReference type="EMBL" id="JAWDGP010006549">
    <property type="protein sequence ID" value="KAK3739148.1"/>
    <property type="molecule type" value="Genomic_DNA"/>
</dbReference>
<organism evidence="1 2">
    <name type="scientific">Elysia crispata</name>
    <name type="common">lettuce slug</name>
    <dbReference type="NCBI Taxonomy" id="231223"/>
    <lineage>
        <taxon>Eukaryota</taxon>
        <taxon>Metazoa</taxon>
        <taxon>Spiralia</taxon>
        <taxon>Lophotrochozoa</taxon>
        <taxon>Mollusca</taxon>
        <taxon>Gastropoda</taxon>
        <taxon>Heterobranchia</taxon>
        <taxon>Euthyneura</taxon>
        <taxon>Panpulmonata</taxon>
        <taxon>Sacoglossa</taxon>
        <taxon>Placobranchoidea</taxon>
        <taxon>Plakobranchidae</taxon>
        <taxon>Elysia</taxon>
    </lineage>
</organism>
<dbReference type="Proteomes" id="UP001283361">
    <property type="component" value="Unassembled WGS sequence"/>
</dbReference>
<reference evidence="1" key="1">
    <citation type="journal article" date="2023" name="G3 (Bethesda)">
        <title>A reference genome for the long-term kleptoplast-retaining sea slug Elysia crispata morphotype clarki.</title>
        <authorList>
            <person name="Eastman K.E."/>
            <person name="Pendleton A.L."/>
            <person name="Shaikh M.A."/>
            <person name="Suttiyut T."/>
            <person name="Ogas R."/>
            <person name="Tomko P."/>
            <person name="Gavelis G."/>
            <person name="Widhalm J.R."/>
            <person name="Wisecaver J.H."/>
        </authorList>
    </citation>
    <scope>NUCLEOTIDE SEQUENCE</scope>
    <source>
        <strain evidence="1">ECLA1</strain>
    </source>
</reference>
<accession>A0AAE0YAW5</accession>
<comment type="caution">
    <text evidence="1">The sequence shown here is derived from an EMBL/GenBank/DDBJ whole genome shotgun (WGS) entry which is preliminary data.</text>
</comment>
<gene>
    <name evidence="1" type="ORF">RRG08_045377</name>
</gene>
<sequence>MAEFNRTDVFEHPDARSEQIPFDTFRDNVRIETPVVFNTTAGGIADTSFTTPADGVLRASDAVWLTPEQKVLATAVDDYYDALLEKGIKPSLGRDINNFELDHGRLRLKGYPDINIVNTRTSAPNTLDYVAKQMKSGGEIVRQKLGFSDWKTGAGKQELLPAANEELTIENQQMSEAASTIESAPLEDSGQITYIADLGFLEAGRGFLVAGLDLICVDLFEGGGDGICEAGRD</sequence>
<keyword evidence="2" id="KW-1185">Reference proteome</keyword>
<protein>
    <submittedName>
        <fullName evidence="1">Uncharacterized protein</fullName>
    </submittedName>
</protein>